<organism evidence="7 8">
    <name type="scientific">Muricoccus pecuniae</name>
    <dbReference type="NCBI Taxonomy" id="693023"/>
    <lineage>
        <taxon>Bacteria</taxon>
        <taxon>Pseudomonadati</taxon>
        <taxon>Pseudomonadota</taxon>
        <taxon>Alphaproteobacteria</taxon>
        <taxon>Acetobacterales</taxon>
        <taxon>Roseomonadaceae</taxon>
        <taxon>Muricoccus</taxon>
    </lineage>
</organism>
<keyword evidence="1 3" id="KW-0456">Lyase</keyword>
<evidence type="ECO:0000256" key="3">
    <source>
        <dbReference type="HAMAP-Rule" id="MF_02071"/>
    </source>
</evidence>
<dbReference type="RefSeq" id="WP_184521205.1">
    <property type="nucleotide sequence ID" value="NZ_JACIJD010000029.1"/>
</dbReference>
<evidence type="ECO:0000313" key="7">
    <source>
        <dbReference type="EMBL" id="MBB5696106.1"/>
    </source>
</evidence>
<dbReference type="InterPro" id="IPR034718">
    <property type="entry name" value="RlpA"/>
</dbReference>
<dbReference type="GO" id="GO:0071555">
    <property type="term" value="P:cell wall organization"/>
    <property type="evidence" value="ECO:0007669"/>
    <property type="project" value="UniProtKB-KW"/>
</dbReference>
<comment type="similarity">
    <text evidence="3 4">Belongs to the RlpA family.</text>
</comment>
<dbReference type="HAMAP" id="MF_02071">
    <property type="entry name" value="RlpA"/>
    <property type="match status" value="1"/>
</dbReference>
<feature type="region of interest" description="Disordered" evidence="5">
    <location>
        <begin position="30"/>
        <end position="68"/>
    </location>
</feature>
<comment type="function">
    <text evidence="3">Lytic transglycosylase with a strong preference for naked glycan strands that lack stem peptides.</text>
</comment>
<dbReference type="Pfam" id="PF03330">
    <property type="entry name" value="DPBB_1"/>
    <property type="match status" value="1"/>
</dbReference>
<gene>
    <name evidence="3" type="primary">rlpA</name>
    <name evidence="7" type="ORF">FHS87_004174</name>
</gene>
<feature type="compositionally biased region" description="Basic residues" evidence="5">
    <location>
        <begin position="32"/>
        <end position="48"/>
    </location>
</feature>
<comment type="caution">
    <text evidence="7">The sequence shown here is derived from an EMBL/GenBank/DDBJ whole genome shotgun (WGS) entry which is preliminary data.</text>
</comment>
<evidence type="ECO:0000259" key="6">
    <source>
        <dbReference type="Pfam" id="PF03330"/>
    </source>
</evidence>
<dbReference type="NCBIfam" id="TIGR00413">
    <property type="entry name" value="rlpA"/>
    <property type="match status" value="1"/>
</dbReference>
<reference evidence="7 8" key="1">
    <citation type="submission" date="2020-08" db="EMBL/GenBank/DDBJ databases">
        <title>Genomic Encyclopedia of Type Strains, Phase IV (KMG-IV): sequencing the most valuable type-strain genomes for metagenomic binning, comparative biology and taxonomic classification.</title>
        <authorList>
            <person name="Goeker M."/>
        </authorList>
    </citation>
    <scope>NUCLEOTIDE SEQUENCE [LARGE SCALE GENOMIC DNA]</scope>
    <source>
        <strain evidence="7 8">DSM 25622</strain>
    </source>
</reference>
<dbReference type="InterPro" id="IPR036908">
    <property type="entry name" value="RlpA-like_sf"/>
</dbReference>
<dbReference type="InterPro" id="IPR009009">
    <property type="entry name" value="RlpA-like_DPBB"/>
</dbReference>
<dbReference type="PANTHER" id="PTHR34183:SF8">
    <property type="entry name" value="ENDOLYTIC PEPTIDOGLYCAN TRANSGLYCOSYLASE RLPA-RELATED"/>
    <property type="match status" value="1"/>
</dbReference>
<dbReference type="Gene3D" id="2.40.40.10">
    <property type="entry name" value="RlpA-like domain"/>
    <property type="match status" value="1"/>
</dbReference>
<name>A0A840Y7H1_9PROT</name>
<protein>
    <recommendedName>
        <fullName evidence="3">Endolytic peptidoglycan transglycosylase RlpA</fullName>
        <ecNumber evidence="3">4.2.2.-</ecNumber>
    </recommendedName>
</protein>
<evidence type="ECO:0000256" key="2">
    <source>
        <dbReference type="ARBA" id="ARBA00023316"/>
    </source>
</evidence>
<evidence type="ECO:0000256" key="4">
    <source>
        <dbReference type="RuleBase" id="RU003495"/>
    </source>
</evidence>
<keyword evidence="7" id="KW-0449">Lipoprotein</keyword>
<dbReference type="EMBL" id="JACIJD010000029">
    <property type="protein sequence ID" value="MBB5696106.1"/>
    <property type="molecule type" value="Genomic_DNA"/>
</dbReference>
<dbReference type="SUPFAM" id="SSF50685">
    <property type="entry name" value="Barwin-like endoglucanases"/>
    <property type="match status" value="1"/>
</dbReference>
<accession>A0A840Y7H1</accession>
<dbReference type="PANTHER" id="PTHR34183">
    <property type="entry name" value="ENDOLYTIC PEPTIDOGLYCAN TRANSGLYCOSYLASE RLPA"/>
    <property type="match status" value="1"/>
</dbReference>
<dbReference type="CDD" id="cd22268">
    <property type="entry name" value="DPBB_RlpA-like"/>
    <property type="match status" value="1"/>
</dbReference>
<feature type="signal peptide" evidence="3">
    <location>
        <begin position="1"/>
        <end position="22"/>
    </location>
</feature>
<dbReference type="InterPro" id="IPR012997">
    <property type="entry name" value="RplA"/>
</dbReference>
<keyword evidence="3" id="KW-0732">Signal</keyword>
<proteinExistence type="inferred from homology"/>
<dbReference type="EC" id="4.2.2.-" evidence="3"/>
<evidence type="ECO:0000313" key="8">
    <source>
        <dbReference type="Proteomes" id="UP000580654"/>
    </source>
</evidence>
<evidence type="ECO:0000256" key="1">
    <source>
        <dbReference type="ARBA" id="ARBA00023239"/>
    </source>
</evidence>
<feature type="chain" id="PRO_5033190502" description="Endolytic peptidoglycan transglycosylase RlpA" evidence="3">
    <location>
        <begin position="23"/>
        <end position="178"/>
    </location>
</feature>
<keyword evidence="2 3" id="KW-0961">Cell wall biogenesis/degradation</keyword>
<dbReference type="AlphaFoldDB" id="A0A840Y7H1"/>
<dbReference type="Proteomes" id="UP000580654">
    <property type="component" value="Unassembled WGS sequence"/>
</dbReference>
<dbReference type="GO" id="GO:0008932">
    <property type="term" value="F:lytic endotransglycosylase activity"/>
    <property type="evidence" value="ECO:0007669"/>
    <property type="project" value="UniProtKB-UniRule"/>
</dbReference>
<evidence type="ECO:0000256" key="5">
    <source>
        <dbReference type="SAM" id="MobiDB-lite"/>
    </source>
</evidence>
<dbReference type="GO" id="GO:0000270">
    <property type="term" value="P:peptidoglycan metabolic process"/>
    <property type="evidence" value="ECO:0007669"/>
    <property type="project" value="UniProtKB-UniRule"/>
</dbReference>
<sequence length="178" mass="18880" precursor="true">MKGWRIALLCTALGFGLVDAGAAVARAAHQREGHHRAERQVARQHHARPATPRHTPPKRTRHAAGVQHGHASIYASSLAGRRMADGTRFNPHAATVASRTLPLGSRARVTNLKNGRSVTVRVTDRGPRPRRRILDVSPGVAGQLGMGRTGTAPVSVLPLPSVTGRAEAATPPRGGRRG</sequence>
<keyword evidence="8" id="KW-1185">Reference proteome</keyword>
<feature type="domain" description="RlpA-like protein double-psi beta-barrel" evidence="6">
    <location>
        <begin position="67"/>
        <end position="155"/>
    </location>
</feature>